<dbReference type="AlphaFoldDB" id="X1EWP0"/>
<protein>
    <submittedName>
        <fullName evidence="2">Uncharacterized protein</fullName>
    </submittedName>
</protein>
<feature type="transmembrane region" description="Helical" evidence="1">
    <location>
        <begin position="6"/>
        <end position="23"/>
    </location>
</feature>
<keyword evidence="1" id="KW-0812">Transmembrane</keyword>
<keyword evidence="1" id="KW-1133">Transmembrane helix</keyword>
<dbReference type="EMBL" id="BARU01009435">
    <property type="protein sequence ID" value="GAH36962.1"/>
    <property type="molecule type" value="Genomic_DNA"/>
</dbReference>
<keyword evidence="1" id="KW-0472">Membrane</keyword>
<accession>X1EWP0</accession>
<gene>
    <name evidence="2" type="ORF">S03H2_18201</name>
</gene>
<evidence type="ECO:0000256" key="1">
    <source>
        <dbReference type="SAM" id="Phobius"/>
    </source>
</evidence>
<reference evidence="2" key="1">
    <citation type="journal article" date="2014" name="Front. Microbiol.">
        <title>High frequency of phylogenetically diverse reductive dehalogenase-homologous genes in deep subseafloor sedimentary metagenomes.</title>
        <authorList>
            <person name="Kawai M."/>
            <person name="Futagami T."/>
            <person name="Toyoda A."/>
            <person name="Takaki Y."/>
            <person name="Nishi S."/>
            <person name="Hori S."/>
            <person name="Arai W."/>
            <person name="Tsubouchi T."/>
            <person name="Morono Y."/>
            <person name="Uchiyama I."/>
            <person name="Ito T."/>
            <person name="Fujiyama A."/>
            <person name="Inagaki F."/>
            <person name="Takami H."/>
        </authorList>
    </citation>
    <scope>NUCLEOTIDE SEQUENCE</scope>
    <source>
        <strain evidence="2">Expedition CK06-06</strain>
    </source>
</reference>
<name>X1EWP0_9ZZZZ</name>
<sequence length="115" mass="13327">MEKIIAGVVTALIALIGAMIWYLKHQTRQQAKREDKHDAIQKEERDFSRGLVKNELKMLHKDSLLNAKLNRKSISMQKKLINQFTGLAEYLNRNFNGCADKVNFKKKVKTNGRKK</sequence>
<evidence type="ECO:0000313" key="2">
    <source>
        <dbReference type="EMBL" id="GAH36962.1"/>
    </source>
</evidence>
<comment type="caution">
    <text evidence="2">The sequence shown here is derived from an EMBL/GenBank/DDBJ whole genome shotgun (WGS) entry which is preliminary data.</text>
</comment>
<organism evidence="2">
    <name type="scientific">marine sediment metagenome</name>
    <dbReference type="NCBI Taxonomy" id="412755"/>
    <lineage>
        <taxon>unclassified sequences</taxon>
        <taxon>metagenomes</taxon>
        <taxon>ecological metagenomes</taxon>
    </lineage>
</organism>
<proteinExistence type="predicted"/>